<keyword evidence="10" id="KW-0915">Sodium</keyword>
<keyword evidence="4 10" id="KW-1133">Transmembrane helix</keyword>
<evidence type="ECO:0000256" key="3">
    <source>
        <dbReference type="ARBA" id="ARBA00022692"/>
    </source>
</evidence>
<dbReference type="Proteomes" id="UP000523863">
    <property type="component" value="Unassembled WGS sequence"/>
</dbReference>
<comment type="subcellular location">
    <subcellularLocation>
        <location evidence="1 10">Cell membrane</location>
        <topology evidence="1 10">Multi-pass membrane protein</topology>
    </subcellularLocation>
</comment>
<comment type="catalytic activity">
    <reaction evidence="8">
        <text>fluoride(in) = fluoride(out)</text>
        <dbReference type="Rhea" id="RHEA:76159"/>
        <dbReference type="ChEBI" id="CHEBI:17051"/>
    </reaction>
    <physiologicalReaction direction="left-to-right" evidence="8">
        <dbReference type="Rhea" id="RHEA:76160"/>
    </physiologicalReaction>
</comment>
<comment type="function">
    <text evidence="9 10">Fluoride-specific ion channel. Important for reducing fluoride concentration in the cell, thus reducing its toxicity.</text>
</comment>
<evidence type="ECO:0000256" key="9">
    <source>
        <dbReference type="ARBA" id="ARBA00049940"/>
    </source>
</evidence>
<comment type="caution">
    <text evidence="11">The sequence shown here is derived from an EMBL/GenBank/DDBJ whole genome shotgun (WGS) entry which is preliminary data.</text>
</comment>
<protein>
    <recommendedName>
        <fullName evidence="10">Fluoride-specific ion channel FluC</fullName>
    </recommendedName>
</protein>
<dbReference type="InterPro" id="IPR003691">
    <property type="entry name" value="FluC"/>
</dbReference>
<comment type="activity regulation">
    <text evidence="10">Na(+) is not transported, but it plays an essential structural role and its presence is essential for fluoride channel function.</text>
</comment>
<evidence type="ECO:0000256" key="4">
    <source>
        <dbReference type="ARBA" id="ARBA00022989"/>
    </source>
</evidence>
<keyword evidence="10" id="KW-0479">Metal-binding</keyword>
<keyword evidence="10" id="KW-0813">Transport</keyword>
<gene>
    <name evidence="10" type="primary">fluC</name>
    <name evidence="10" type="synonym">crcB</name>
    <name evidence="11" type="ORF">BKA12_000469</name>
</gene>
<dbReference type="HAMAP" id="MF_00454">
    <property type="entry name" value="FluC"/>
    <property type="match status" value="1"/>
</dbReference>
<evidence type="ECO:0000256" key="10">
    <source>
        <dbReference type="HAMAP-Rule" id="MF_00454"/>
    </source>
</evidence>
<evidence type="ECO:0000256" key="8">
    <source>
        <dbReference type="ARBA" id="ARBA00035585"/>
    </source>
</evidence>
<dbReference type="Pfam" id="PF02537">
    <property type="entry name" value="CRCB"/>
    <property type="match status" value="1"/>
</dbReference>
<evidence type="ECO:0000256" key="6">
    <source>
        <dbReference type="ARBA" id="ARBA00023303"/>
    </source>
</evidence>
<dbReference type="GO" id="GO:0005886">
    <property type="term" value="C:plasma membrane"/>
    <property type="evidence" value="ECO:0007669"/>
    <property type="project" value="UniProtKB-SubCell"/>
</dbReference>
<dbReference type="GO" id="GO:0046872">
    <property type="term" value="F:metal ion binding"/>
    <property type="evidence" value="ECO:0007669"/>
    <property type="project" value="UniProtKB-KW"/>
</dbReference>
<keyword evidence="3 10" id="KW-0812">Transmembrane</keyword>
<feature type="transmembrane region" description="Helical" evidence="10">
    <location>
        <begin position="6"/>
        <end position="24"/>
    </location>
</feature>
<feature type="transmembrane region" description="Helical" evidence="10">
    <location>
        <begin position="72"/>
        <end position="93"/>
    </location>
</feature>
<sequence length="129" mass="13648">MSPVVLVVAIGVAGSLGALLRWAADVAISHRLTHAERTSLNLFPWALLLVNVVGSFVCGFATGFWGHSDWGLIIATGLAGGLTTMSTLAVTTLNQLRSPEHTKIAISSLIFHALLGVAFAWFGFFLGTR</sequence>
<dbReference type="EMBL" id="JACHBL010000001">
    <property type="protein sequence ID" value="MBB5597389.1"/>
    <property type="molecule type" value="Genomic_DNA"/>
</dbReference>
<evidence type="ECO:0000256" key="1">
    <source>
        <dbReference type="ARBA" id="ARBA00004651"/>
    </source>
</evidence>
<dbReference type="RefSeq" id="WP_183640382.1">
    <property type="nucleotide sequence ID" value="NZ_JACHBL010000001.1"/>
</dbReference>
<keyword evidence="2 10" id="KW-1003">Cell membrane</keyword>
<keyword evidence="5 10" id="KW-0472">Membrane</keyword>
<accession>A0A7W8Y9F3</accession>
<dbReference type="GO" id="GO:0062054">
    <property type="term" value="F:fluoride channel activity"/>
    <property type="evidence" value="ECO:0007669"/>
    <property type="project" value="UniProtKB-UniRule"/>
</dbReference>
<dbReference type="AlphaFoldDB" id="A0A7W8Y9F3"/>
<feature type="binding site" evidence="10">
    <location>
        <position position="83"/>
    </location>
    <ligand>
        <name>Na(+)</name>
        <dbReference type="ChEBI" id="CHEBI:29101"/>
        <note>structural</note>
    </ligand>
</feature>
<name>A0A7W8Y9F3_9MICC</name>
<evidence type="ECO:0000313" key="11">
    <source>
        <dbReference type="EMBL" id="MBB5597389.1"/>
    </source>
</evidence>
<dbReference type="GO" id="GO:0140114">
    <property type="term" value="P:cellular detoxification of fluoride"/>
    <property type="evidence" value="ECO:0007669"/>
    <property type="project" value="UniProtKB-UniRule"/>
</dbReference>
<evidence type="ECO:0000256" key="7">
    <source>
        <dbReference type="ARBA" id="ARBA00035120"/>
    </source>
</evidence>
<evidence type="ECO:0000313" key="12">
    <source>
        <dbReference type="Proteomes" id="UP000523863"/>
    </source>
</evidence>
<evidence type="ECO:0000256" key="5">
    <source>
        <dbReference type="ARBA" id="ARBA00023136"/>
    </source>
</evidence>
<reference evidence="11 12" key="1">
    <citation type="submission" date="2020-08" db="EMBL/GenBank/DDBJ databases">
        <title>Sequencing the genomes of 1000 actinobacteria strains.</title>
        <authorList>
            <person name="Klenk H.-P."/>
        </authorList>
    </citation>
    <scope>NUCLEOTIDE SEQUENCE [LARGE SCALE GENOMIC DNA]</scope>
    <source>
        <strain evidence="11 12">DSM 23694</strain>
    </source>
</reference>
<keyword evidence="12" id="KW-1185">Reference proteome</keyword>
<keyword evidence="6 10" id="KW-0407">Ion channel</keyword>
<feature type="transmembrane region" description="Helical" evidence="10">
    <location>
        <begin position="45"/>
        <end position="66"/>
    </location>
</feature>
<comment type="similarity">
    <text evidence="7 10">Belongs to the fluoride channel Fluc/FEX (TC 1.A.43) family.</text>
</comment>
<organism evidence="11 12">
    <name type="scientific">Neomicrococcus lactis</name>
    <dbReference type="NCBI Taxonomy" id="732241"/>
    <lineage>
        <taxon>Bacteria</taxon>
        <taxon>Bacillati</taxon>
        <taxon>Actinomycetota</taxon>
        <taxon>Actinomycetes</taxon>
        <taxon>Micrococcales</taxon>
        <taxon>Micrococcaceae</taxon>
        <taxon>Neomicrococcus</taxon>
    </lineage>
</organism>
<evidence type="ECO:0000256" key="2">
    <source>
        <dbReference type="ARBA" id="ARBA00022475"/>
    </source>
</evidence>
<proteinExistence type="inferred from homology"/>
<feature type="transmembrane region" description="Helical" evidence="10">
    <location>
        <begin position="105"/>
        <end position="126"/>
    </location>
</feature>
<feature type="binding site" evidence="10">
    <location>
        <position position="80"/>
    </location>
    <ligand>
        <name>Na(+)</name>
        <dbReference type="ChEBI" id="CHEBI:29101"/>
        <note>structural</note>
    </ligand>
</feature>
<keyword evidence="10" id="KW-0406">Ion transport</keyword>